<keyword evidence="3" id="KW-1185">Reference proteome</keyword>
<feature type="transmembrane region" description="Helical" evidence="1">
    <location>
        <begin position="21"/>
        <end position="47"/>
    </location>
</feature>
<proteinExistence type="predicted"/>
<name>H6Q9V9_PYROT</name>
<sequence length="48" mass="5379">MPKTRVWIDPSISISTASKEFAYLGGWSLILLYFFTLVVLSIAVALMK</sequence>
<accession>H6Q9V9</accession>
<organism evidence="2 3">
    <name type="scientific">Pyrobaculum oguniense (strain DSM 13380 / JCM 10595 / TE7)</name>
    <dbReference type="NCBI Taxonomy" id="698757"/>
    <lineage>
        <taxon>Archaea</taxon>
        <taxon>Thermoproteota</taxon>
        <taxon>Thermoprotei</taxon>
        <taxon>Thermoproteales</taxon>
        <taxon>Thermoproteaceae</taxon>
        <taxon>Pyrobaculum</taxon>
    </lineage>
</organism>
<evidence type="ECO:0000256" key="1">
    <source>
        <dbReference type="SAM" id="Phobius"/>
    </source>
</evidence>
<dbReference type="HOGENOM" id="CLU_3148120_0_0_2"/>
<keyword evidence="1" id="KW-0472">Membrane</keyword>
<dbReference type="Proteomes" id="UP000009062">
    <property type="component" value="Chromosome"/>
</dbReference>
<dbReference type="eggNOG" id="arCOG03874">
    <property type="taxonomic scope" value="Archaea"/>
</dbReference>
<reference evidence="2 3" key="1">
    <citation type="journal article" date="2012" name="Stand. Genomic Sci.">
        <title>Complete genome sequence of Pyrobaculum oguniense.</title>
        <authorList>
            <person name="Bernick D.L."/>
            <person name="Karplus K."/>
            <person name="Lui L.M."/>
            <person name="Coker J.K."/>
            <person name="Murphy J.N."/>
            <person name="Chan P.P."/>
            <person name="Cozen A.E."/>
            <person name="Lowe T.M."/>
        </authorList>
    </citation>
    <scope>NUCLEOTIDE SEQUENCE [LARGE SCALE GENOMIC DNA]</scope>
    <source>
        <strain evidence="2 3">TE7</strain>
    </source>
</reference>
<dbReference type="KEGG" id="pog:Pogu_0990"/>
<keyword evidence="1" id="KW-0812">Transmembrane</keyword>
<gene>
    <name evidence="2" type="ordered locus">Pogu_0990</name>
</gene>
<dbReference type="AlphaFoldDB" id="H6Q9V9"/>
<evidence type="ECO:0000313" key="2">
    <source>
        <dbReference type="EMBL" id="AFA39017.1"/>
    </source>
</evidence>
<evidence type="ECO:0000313" key="3">
    <source>
        <dbReference type="Proteomes" id="UP000009062"/>
    </source>
</evidence>
<protein>
    <submittedName>
        <fullName evidence="2">Uncharacterized protein</fullName>
    </submittedName>
</protein>
<dbReference type="EMBL" id="CP003316">
    <property type="protein sequence ID" value="AFA39017.1"/>
    <property type="molecule type" value="Genomic_DNA"/>
</dbReference>
<keyword evidence="1" id="KW-1133">Transmembrane helix</keyword>